<keyword evidence="1" id="KW-0175">Coiled coil</keyword>
<comment type="caution">
    <text evidence="4">The sequence shown here is derived from an EMBL/GenBank/DDBJ whole genome shotgun (WGS) entry which is preliminary data.</text>
</comment>
<feature type="transmembrane region" description="Helical" evidence="3">
    <location>
        <begin position="288"/>
        <end position="306"/>
    </location>
</feature>
<feature type="region of interest" description="Disordered" evidence="2">
    <location>
        <begin position="30"/>
        <end position="58"/>
    </location>
</feature>
<evidence type="ECO:0000256" key="1">
    <source>
        <dbReference type="SAM" id="Coils"/>
    </source>
</evidence>
<accession>A0A426URU7</accession>
<feature type="coiled-coil region" evidence="1">
    <location>
        <begin position="148"/>
        <end position="175"/>
    </location>
</feature>
<proteinExistence type="predicted"/>
<keyword evidence="5" id="KW-1185">Reference proteome</keyword>
<evidence type="ECO:0000256" key="2">
    <source>
        <dbReference type="SAM" id="MobiDB-lite"/>
    </source>
</evidence>
<evidence type="ECO:0000256" key="3">
    <source>
        <dbReference type="SAM" id="Phobius"/>
    </source>
</evidence>
<gene>
    <name evidence="4" type="ORF">EIW28_23885</name>
</gene>
<evidence type="ECO:0000313" key="5">
    <source>
        <dbReference type="Proteomes" id="UP000277256"/>
    </source>
</evidence>
<name>A0A426URU7_9ACTN</name>
<feature type="transmembrane region" description="Helical" evidence="3">
    <location>
        <begin position="194"/>
        <end position="216"/>
    </location>
</feature>
<dbReference type="AlphaFoldDB" id="A0A426URU7"/>
<keyword evidence="3" id="KW-0472">Membrane</keyword>
<dbReference type="EMBL" id="RSEB01000012">
    <property type="protein sequence ID" value="RRR95553.1"/>
    <property type="molecule type" value="Genomic_DNA"/>
</dbReference>
<dbReference type="Proteomes" id="UP000277256">
    <property type="component" value="Unassembled WGS sequence"/>
</dbReference>
<keyword evidence="3" id="KW-0812">Transmembrane</keyword>
<dbReference type="OrthoDB" id="5181612at2"/>
<keyword evidence="3" id="KW-1133">Transmembrane helix</keyword>
<evidence type="ECO:0008006" key="6">
    <source>
        <dbReference type="Google" id="ProtNLM"/>
    </source>
</evidence>
<feature type="region of interest" description="Disordered" evidence="2">
    <location>
        <begin position="343"/>
        <end position="364"/>
    </location>
</feature>
<feature type="compositionally biased region" description="Low complexity" evidence="2">
    <location>
        <begin position="34"/>
        <end position="49"/>
    </location>
</feature>
<evidence type="ECO:0000313" key="4">
    <source>
        <dbReference type="EMBL" id="RRR95553.1"/>
    </source>
</evidence>
<dbReference type="RefSeq" id="WP_125250231.1">
    <property type="nucleotide sequence ID" value="NZ_RSEB01000012.1"/>
</dbReference>
<feature type="transmembrane region" description="Helical" evidence="3">
    <location>
        <begin position="265"/>
        <end position="282"/>
    </location>
</feature>
<sequence length="423" mass="44053">MSTNLIGPDEPGNEWAAIEAAVLAASGIEPNRTPVAGPAPAAVPAPANADESEADVDPEADSYLWPSVVDAKGRNTGELARPNPEAAKAAMRRAAAVSAADIQALAGAISEPEARDIIAQAASQRSVERELGAGVAKLRAQLAAEGARRQAEHEARMAEARRRRENRAAAALERRDRALDPTTRVVRLAAAERWVPWIATLPAFLAAGLGAVNVGVSLDVLSPGTQLINWMVEPLLTLPVVAILIAQILGAVGEGDANPYRSLERGLVFVALVLNVGLHIAVDGLTPAAFVWAIVPAGLAISANLVPRLIGHTRQALTAASAEPIPDVAPQAFRVTPQAGVQVDSDWTAPGPSQVNAGDAGESRSDAEVLADLAEAVRNRAIDPGTGRPIDPKSAESIRRTIGIAKARARCARDQYASIEATE</sequence>
<reference evidence="4 5" key="1">
    <citation type="submission" date="2018-12" db="EMBL/GenBank/DDBJ databases">
        <title>Glycomyces sp. YIM 121974 draft genome.</title>
        <authorList>
            <person name="Li Q."/>
        </authorList>
    </citation>
    <scope>NUCLEOTIDE SEQUENCE [LARGE SCALE GENOMIC DNA]</scope>
    <source>
        <strain evidence="4 5">YIM 121974</strain>
    </source>
</reference>
<protein>
    <recommendedName>
        <fullName evidence="6">DUF2637 domain-containing protein</fullName>
    </recommendedName>
</protein>
<organism evidence="4 5">
    <name type="scientific">Glycomyces terrestris</name>
    <dbReference type="NCBI Taxonomy" id="2493553"/>
    <lineage>
        <taxon>Bacteria</taxon>
        <taxon>Bacillati</taxon>
        <taxon>Actinomycetota</taxon>
        <taxon>Actinomycetes</taxon>
        <taxon>Glycomycetales</taxon>
        <taxon>Glycomycetaceae</taxon>
        <taxon>Glycomyces</taxon>
    </lineage>
</organism>
<feature type="transmembrane region" description="Helical" evidence="3">
    <location>
        <begin position="236"/>
        <end position="253"/>
    </location>
</feature>